<sequence>MRVFVMGTDTILLRCLKWIFQILMVLTLGLGSSSVSPISKCLEFNRSCGSV</sequence>
<protein>
    <submittedName>
        <fullName evidence="1">Uncharacterized protein</fullName>
    </submittedName>
</protein>
<evidence type="ECO:0000313" key="1">
    <source>
        <dbReference type="EMBL" id="JAE24368.1"/>
    </source>
</evidence>
<dbReference type="EMBL" id="GBRH01173528">
    <property type="protein sequence ID" value="JAE24368.1"/>
    <property type="molecule type" value="Transcribed_RNA"/>
</dbReference>
<accession>A0A0A9GUW6</accession>
<proteinExistence type="predicted"/>
<dbReference type="AlphaFoldDB" id="A0A0A9GUW6"/>
<reference evidence="1" key="1">
    <citation type="submission" date="2014-09" db="EMBL/GenBank/DDBJ databases">
        <authorList>
            <person name="Magalhaes I.L.F."/>
            <person name="Oliveira U."/>
            <person name="Santos F.R."/>
            <person name="Vidigal T.H.D.A."/>
            <person name="Brescovit A.D."/>
            <person name="Santos A.J."/>
        </authorList>
    </citation>
    <scope>NUCLEOTIDE SEQUENCE</scope>
    <source>
        <tissue evidence="1">Shoot tissue taken approximately 20 cm above the soil surface</tissue>
    </source>
</reference>
<organism evidence="1">
    <name type="scientific">Arundo donax</name>
    <name type="common">Giant reed</name>
    <name type="synonym">Donax arundinaceus</name>
    <dbReference type="NCBI Taxonomy" id="35708"/>
    <lineage>
        <taxon>Eukaryota</taxon>
        <taxon>Viridiplantae</taxon>
        <taxon>Streptophyta</taxon>
        <taxon>Embryophyta</taxon>
        <taxon>Tracheophyta</taxon>
        <taxon>Spermatophyta</taxon>
        <taxon>Magnoliopsida</taxon>
        <taxon>Liliopsida</taxon>
        <taxon>Poales</taxon>
        <taxon>Poaceae</taxon>
        <taxon>PACMAD clade</taxon>
        <taxon>Arundinoideae</taxon>
        <taxon>Arundineae</taxon>
        <taxon>Arundo</taxon>
    </lineage>
</organism>
<reference evidence="1" key="2">
    <citation type="journal article" date="2015" name="Data Brief">
        <title>Shoot transcriptome of the giant reed, Arundo donax.</title>
        <authorList>
            <person name="Barrero R.A."/>
            <person name="Guerrero F.D."/>
            <person name="Moolhuijzen P."/>
            <person name="Goolsby J.A."/>
            <person name="Tidwell J."/>
            <person name="Bellgard S.E."/>
            <person name="Bellgard M.I."/>
        </authorList>
    </citation>
    <scope>NUCLEOTIDE SEQUENCE</scope>
    <source>
        <tissue evidence="1">Shoot tissue taken approximately 20 cm above the soil surface</tissue>
    </source>
</reference>
<name>A0A0A9GUW6_ARUDO</name>